<evidence type="ECO:0000256" key="1">
    <source>
        <dbReference type="SAM" id="SignalP"/>
    </source>
</evidence>
<keyword evidence="1" id="KW-0732">Signal</keyword>
<comment type="caution">
    <text evidence="2">The sequence shown here is derived from an EMBL/GenBank/DDBJ whole genome shotgun (WGS) entry which is preliminary data.</text>
</comment>
<reference evidence="2 3" key="1">
    <citation type="journal article" date="2014" name="Agronomy (Basel)">
        <title>A Draft Genome Sequence for Ensete ventricosum, the Drought-Tolerant Tree Against Hunger.</title>
        <authorList>
            <person name="Harrison J."/>
            <person name="Moore K.A."/>
            <person name="Paszkiewicz K."/>
            <person name="Jones T."/>
            <person name="Grant M."/>
            <person name="Ambacheew D."/>
            <person name="Muzemil S."/>
            <person name="Studholme D.J."/>
        </authorList>
    </citation>
    <scope>NUCLEOTIDE SEQUENCE [LARGE SCALE GENOMIC DNA]</scope>
</reference>
<dbReference type="EMBL" id="AMZH03005378">
    <property type="protein sequence ID" value="RRT66563.1"/>
    <property type="molecule type" value="Genomic_DNA"/>
</dbReference>
<dbReference type="Proteomes" id="UP000287651">
    <property type="component" value="Unassembled WGS sequence"/>
</dbReference>
<feature type="signal peptide" evidence="1">
    <location>
        <begin position="1"/>
        <end position="19"/>
    </location>
</feature>
<protein>
    <submittedName>
        <fullName evidence="2">Uncharacterized protein</fullName>
    </submittedName>
</protein>
<accession>A0A426ZRB3</accession>
<name>A0A426ZRB3_ENSVE</name>
<evidence type="ECO:0000313" key="3">
    <source>
        <dbReference type="Proteomes" id="UP000287651"/>
    </source>
</evidence>
<evidence type="ECO:0000313" key="2">
    <source>
        <dbReference type="EMBL" id="RRT66563.1"/>
    </source>
</evidence>
<feature type="chain" id="PRO_5018983529" evidence="1">
    <location>
        <begin position="20"/>
        <end position="90"/>
    </location>
</feature>
<organism evidence="2 3">
    <name type="scientific">Ensete ventricosum</name>
    <name type="common">Abyssinian banana</name>
    <name type="synonym">Musa ensete</name>
    <dbReference type="NCBI Taxonomy" id="4639"/>
    <lineage>
        <taxon>Eukaryota</taxon>
        <taxon>Viridiplantae</taxon>
        <taxon>Streptophyta</taxon>
        <taxon>Embryophyta</taxon>
        <taxon>Tracheophyta</taxon>
        <taxon>Spermatophyta</taxon>
        <taxon>Magnoliopsida</taxon>
        <taxon>Liliopsida</taxon>
        <taxon>Zingiberales</taxon>
        <taxon>Musaceae</taxon>
        <taxon>Ensete</taxon>
    </lineage>
</organism>
<proteinExistence type="predicted"/>
<sequence>MKVTISVLVLGSSLTITGSVIMPRGEMESLVNPINVDVNRVKSFVCDVHRDDQGLVVVQVLFSFRLETDLQVVVASRPLLDHSPGIGLAC</sequence>
<dbReference type="AlphaFoldDB" id="A0A426ZRB3"/>
<gene>
    <name evidence="2" type="ORF">B296_00017268</name>
</gene>